<keyword evidence="2 5" id="KW-0812">Transmembrane</keyword>
<accession>A0AAX4I604</accession>
<reference evidence="7" key="1">
    <citation type="journal article" date="2023" name="bioRxiv">
        <title>Complete genome of the Medicago anthracnose fungus, Colletotrichum destructivum, reveals a mini-chromosome-like region within a core chromosome.</title>
        <authorList>
            <person name="Lapalu N."/>
            <person name="Simon A."/>
            <person name="Lu A."/>
            <person name="Plaumann P.-L."/>
            <person name="Amselem J."/>
            <person name="Pigne S."/>
            <person name="Auger A."/>
            <person name="Koch C."/>
            <person name="Dallery J.-F."/>
            <person name="O'Connell R.J."/>
        </authorList>
    </citation>
    <scope>NUCLEOTIDE SEQUENCE [LARGE SCALE GENOMIC DNA]</scope>
    <source>
        <strain evidence="7">CBS 520.97</strain>
    </source>
</reference>
<dbReference type="InterPro" id="IPR045863">
    <property type="entry name" value="CorA_TM1_TM2"/>
</dbReference>
<evidence type="ECO:0000256" key="5">
    <source>
        <dbReference type="SAM" id="Phobius"/>
    </source>
</evidence>
<evidence type="ECO:0000313" key="7">
    <source>
        <dbReference type="Proteomes" id="UP001322277"/>
    </source>
</evidence>
<feature type="transmembrane region" description="Helical" evidence="5">
    <location>
        <begin position="383"/>
        <end position="400"/>
    </location>
</feature>
<sequence>MEWPSKACRFRTRDFRAFKYEERSSRVITVRLDDTSDLEEAFVDEELTSSSDWESWLQRTETDAKDDESNTLHIVLLRRTTKTVSECPSQIHHVPVSQATFKQITESFHTHRALARIITRKDTEFLYCLQVNESFEPERLVYNYRTSATWPNDVAVSVTHDPKLRSTMAIFFGLDDGQEHTLMERMKDSLDDFYHPLALVGAVCEFERDRLVTEHARPMEGRYLEKNLEWSSGSSESLASGSETETMEDVLGLRFDSSFLLTGLTAARRQLSRIVEHIEALRKDDEMAAFMRGARYWASKEIKTGSGDADRSRQLRHTAGRLQQRLNQISDEFEMKLDSVRNSMEDMMATTQVVISRIARHDNQINMAISVATRRDNSQMRSIAFVTMFYLPLTSIATIFSMNVFNWDAKDGENLMTTHFWLYLAVAGVSTVLTLGLWVFYTGMRTRLFLKKKDEEAAEAESQTT</sequence>
<proteinExistence type="predicted"/>
<dbReference type="SUPFAM" id="SSF144083">
    <property type="entry name" value="Magnesium transport protein CorA, transmembrane region"/>
    <property type="match status" value="1"/>
</dbReference>
<evidence type="ECO:0000256" key="1">
    <source>
        <dbReference type="ARBA" id="ARBA00004141"/>
    </source>
</evidence>
<dbReference type="Gene3D" id="1.20.58.340">
    <property type="entry name" value="Magnesium transport protein CorA, transmembrane region"/>
    <property type="match status" value="1"/>
</dbReference>
<dbReference type="AlphaFoldDB" id="A0AAX4I604"/>
<organism evidence="6 7">
    <name type="scientific">Colletotrichum destructivum</name>
    <dbReference type="NCBI Taxonomy" id="34406"/>
    <lineage>
        <taxon>Eukaryota</taxon>
        <taxon>Fungi</taxon>
        <taxon>Dikarya</taxon>
        <taxon>Ascomycota</taxon>
        <taxon>Pezizomycotina</taxon>
        <taxon>Sordariomycetes</taxon>
        <taxon>Hypocreomycetidae</taxon>
        <taxon>Glomerellales</taxon>
        <taxon>Glomerellaceae</taxon>
        <taxon>Colletotrichum</taxon>
        <taxon>Colletotrichum destructivum species complex</taxon>
    </lineage>
</organism>
<feature type="transmembrane region" description="Helical" evidence="5">
    <location>
        <begin position="420"/>
        <end position="441"/>
    </location>
</feature>
<keyword evidence="3 5" id="KW-1133">Transmembrane helix</keyword>
<evidence type="ECO:0000256" key="3">
    <source>
        <dbReference type="ARBA" id="ARBA00022989"/>
    </source>
</evidence>
<dbReference type="Pfam" id="PF01544">
    <property type="entry name" value="CorA"/>
    <property type="match status" value="1"/>
</dbReference>
<dbReference type="GO" id="GO:0016020">
    <property type="term" value="C:membrane"/>
    <property type="evidence" value="ECO:0007669"/>
    <property type="project" value="UniProtKB-SubCell"/>
</dbReference>
<protein>
    <submittedName>
        <fullName evidence="6">Mg2+ transporter protein, CorA-like/Zinc transport protein ZntB</fullName>
    </submittedName>
</protein>
<dbReference type="GO" id="GO:0046873">
    <property type="term" value="F:metal ion transmembrane transporter activity"/>
    <property type="evidence" value="ECO:0007669"/>
    <property type="project" value="InterPro"/>
</dbReference>
<evidence type="ECO:0000313" key="6">
    <source>
        <dbReference type="EMBL" id="WQF78790.1"/>
    </source>
</evidence>
<evidence type="ECO:0000256" key="4">
    <source>
        <dbReference type="ARBA" id="ARBA00023136"/>
    </source>
</evidence>
<evidence type="ECO:0000256" key="2">
    <source>
        <dbReference type="ARBA" id="ARBA00022692"/>
    </source>
</evidence>
<keyword evidence="4 5" id="KW-0472">Membrane</keyword>
<dbReference type="EMBL" id="CP137306">
    <property type="protein sequence ID" value="WQF78790.1"/>
    <property type="molecule type" value="Genomic_DNA"/>
</dbReference>
<dbReference type="KEGG" id="cdet:87940307"/>
<dbReference type="GeneID" id="87940307"/>
<gene>
    <name evidence="6" type="ORF">CDEST_03804</name>
</gene>
<dbReference type="Proteomes" id="UP001322277">
    <property type="component" value="Chromosome 2"/>
</dbReference>
<dbReference type="RefSeq" id="XP_062776014.1">
    <property type="nucleotide sequence ID" value="XM_062919963.1"/>
</dbReference>
<dbReference type="InterPro" id="IPR002523">
    <property type="entry name" value="MgTranspt_CorA/ZnTranspt_ZntB"/>
</dbReference>
<name>A0AAX4I604_9PEZI</name>
<comment type="subcellular location">
    <subcellularLocation>
        <location evidence="1">Membrane</location>
        <topology evidence="1">Multi-pass membrane protein</topology>
    </subcellularLocation>
</comment>
<keyword evidence="7" id="KW-1185">Reference proteome</keyword>